<evidence type="ECO:0000259" key="7">
    <source>
        <dbReference type="Pfam" id="PF25989"/>
    </source>
</evidence>
<feature type="coiled-coil region" evidence="2">
    <location>
        <begin position="114"/>
        <end position="172"/>
    </location>
</feature>
<feature type="compositionally biased region" description="Low complexity" evidence="3">
    <location>
        <begin position="367"/>
        <end position="380"/>
    </location>
</feature>
<feature type="chain" id="PRO_5047068203" evidence="4">
    <location>
        <begin position="17"/>
        <end position="380"/>
    </location>
</feature>
<dbReference type="InterPro" id="IPR058792">
    <property type="entry name" value="Beta-barrel_RND_2"/>
</dbReference>
<dbReference type="SUPFAM" id="SSF111369">
    <property type="entry name" value="HlyD-like secretion proteins"/>
    <property type="match status" value="1"/>
</dbReference>
<dbReference type="Pfam" id="PF25973">
    <property type="entry name" value="BSH_CzcB"/>
    <property type="match status" value="1"/>
</dbReference>
<feature type="region of interest" description="Disordered" evidence="3">
    <location>
        <begin position="346"/>
        <end position="380"/>
    </location>
</feature>
<keyword evidence="4" id="KW-0732">Signal</keyword>
<dbReference type="EMBL" id="JBHSMU010000016">
    <property type="protein sequence ID" value="MFC5462280.1"/>
    <property type="molecule type" value="Genomic_DNA"/>
</dbReference>
<reference evidence="9" key="1">
    <citation type="journal article" date="2019" name="Int. J. Syst. Evol. Microbiol.">
        <title>The Global Catalogue of Microorganisms (GCM) 10K type strain sequencing project: providing services to taxonomists for standard genome sequencing and annotation.</title>
        <authorList>
            <consortium name="The Broad Institute Genomics Platform"/>
            <consortium name="The Broad Institute Genome Sequencing Center for Infectious Disease"/>
            <person name="Wu L."/>
            <person name="Ma J."/>
        </authorList>
    </citation>
    <scope>NUCLEOTIDE SEQUENCE [LARGE SCALE GENOMIC DNA]</scope>
    <source>
        <strain evidence="9">KACC 12649</strain>
    </source>
</reference>
<dbReference type="NCBIfam" id="TIGR01730">
    <property type="entry name" value="RND_mfp"/>
    <property type="match status" value="1"/>
</dbReference>
<proteinExistence type="inferred from homology"/>
<feature type="signal peptide" evidence="4">
    <location>
        <begin position="1"/>
        <end position="16"/>
    </location>
</feature>
<dbReference type="Proteomes" id="UP001596050">
    <property type="component" value="Unassembled WGS sequence"/>
</dbReference>
<dbReference type="Gene3D" id="1.10.287.470">
    <property type="entry name" value="Helix hairpin bin"/>
    <property type="match status" value="1"/>
</dbReference>
<dbReference type="RefSeq" id="WP_379785759.1">
    <property type="nucleotide sequence ID" value="NZ_JBHSMU010000016.1"/>
</dbReference>
<evidence type="ECO:0000313" key="9">
    <source>
        <dbReference type="Proteomes" id="UP001596050"/>
    </source>
</evidence>
<name>A0ABW0LA82_9BURK</name>
<organism evidence="8 9">
    <name type="scientific">Massilia niabensis</name>
    <dbReference type="NCBI Taxonomy" id="544910"/>
    <lineage>
        <taxon>Bacteria</taxon>
        <taxon>Pseudomonadati</taxon>
        <taxon>Pseudomonadota</taxon>
        <taxon>Betaproteobacteria</taxon>
        <taxon>Burkholderiales</taxon>
        <taxon>Oxalobacteraceae</taxon>
        <taxon>Telluria group</taxon>
        <taxon>Massilia</taxon>
    </lineage>
</organism>
<dbReference type="Pfam" id="PF25954">
    <property type="entry name" value="Beta-barrel_RND_2"/>
    <property type="match status" value="1"/>
</dbReference>
<keyword evidence="2" id="KW-0175">Coiled coil</keyword>
<dbReference type="Gene3D" id="2.40.50.100">
    <property type="match status" value="1"/>
</dbReference>
<gene>
    <name evidence="8" type="ORF">ACFPN5_20955</name>
</gene>
<evidence type="ECO:0000259" key="6">
    <source>
        <dbReference type="Pfam" id="PF25973"/>
    </source>
</evidence>
<dbReference type="PROSITE" id="PS51257">
    <property type="entry name" value="PROKAR_LIPOPROTEIN"/>
    <property type="match status" value="1"/>
</dbReference>
<dbReference type="PANTHER" id="PTHR30469:SF15">
    <property type="entry name" value="HLYD FAMILY OF SECRETION PROTEINS"/>
    <property type="match status" value="1"/>
</dbReference>
<dbReference type="Gene3D" id="2.40.420.20">
    <property type="match status" value="1"/>
</dbReference>
<dbReference type="Gene3D" id="2.40.30.170">
    <property type="match status" value="1"/>
</dbReference>
<evidence type="ECO:0000259" key="5">
    <source>
        <dbReference type="Pfam" id="PF25954"/>
    </source>
</evidence>
<feature type="domain" description="CusB-like beta-barrel" evidence="5">
    <location>
        <begin position="221"/>
        <end position="285"/>
    </location>
</feature>
<dbReference type="PANTHER" id="PTHR30469">
    <property type="entry name" value="MULTIDRUG RESISTANCE PROTEIN MDTA"/>
    <property type="match status" value="1"/>
</dbReference>
<comment type="caution">
    <text evidence="8">The sequence shown here is derived from an EMBL/GenBank/DDBJ whole genome shotgun (WGS) entry which is preliminary data.</text>
</comment>
<evidence type="ECO:0000256" key="3">
    <source>
        <dbReference type="SAM" id="MobiDB-lite"/>
    </source>
</evidence>
<dbReference type="InterPro" id="IPR058647">
    <property type="entry name" value="BSH_CzcB-like"/>
</dbReference>
<accession>A0ABW0LA82</accession>
<dbReference type="Pfam" id="PF25989">
    <property type="entry name" value="YknX_C"/>
    <property type="match status" value="1"/>
</dbReference>
<evidence type="ECO:0000256" key="4">
    <source>
        <dbReference type="SAM" id="SignalP"/>
    </source>
</evidence>
<dbReference type="InterPro" id="IPR058637">
    <property type="entry name" value="YknX-like_C"/>
</dbReference>
<dbReference type="InterPro" id="IPR006143">
    <property type="entry name" value="RND_pump_MFP"/>
</dbReference>
<protein>
    <submittedName>
        <fullName evidence="8">Efflux RND transporter periplasmic adaptor subunit</fullName>
    </submittedName>
</protein>
<feature type="domain" description="CzcB-like barrel-sandwich hybrid" evidence="6">
    <location>
        <begin position="68"/>
        <end position="208"/>
    </location>
</feature>
<keyword evidence="9" id="KW-1185">Reference proteome</keyword>
<sequence>MLRNTLLVLAIASALAACGKEAKDPKAAAKDNKPNQLLVAPQDLLTVQSDALASGPVITGSIQPERRADLRAEVSSVVLQVLKENGEVVKRGDLLVKLDETAIRDSLLSADAGVRAASQALEQANRQLERLKTLRASGMTSAAAQDEAEVRRNTAQSELSAARSRAAAARQQISRTQVRAPFDGIVSDRKVSAGDTATPGKELVKVIDPTSMRFEGRVSTDKIATVKVGQPVKFHINGYGNQQFTGVVKRIDPSANAITRQVEVLVGLTGEQPKVAGLYAEGRIDAATSNALMLPESAIVKAGDKNYTWRVKGAQLSKVDLQVGMRDQRTGNIEIKSGLAAGDTVLRNPSSNLKDGQKVELTGPRVASAATAATAPAKGN</sequence>
<feature type="domain" description="YknX-like C-terminal permuted SH3-like" evidence="7">
    <location>
        <begin position="292"/>
        <end position="360"/>
    </location>
</feature>
<evidence type="ECO:0000256" key="2">
    <source>
        <dbReference type="SAM" id="Coils"/>
    </source>
</evidence>
<evidence type="ECO:0000256" key="1">
    <source>
        <dbReference type="ARBA" id="ARBA00009477"/>
    </source>
</evidence>
<evidence type="ECO:0000313" key="8">
    <source>
        <dbReference type="EMBL" id="MFC5462280.1"/>
    </source>
</evidence>
<comment type="similarity">
    <text evidence="1">Belongs to the membrane fusion protein (MFP) (TC 8.A.1) family.</text>
</comment>